<reference evidence="7 8" key="1">
    <citation type="submission" date="2020-01" db="EMBL/GenBank/DDBJ databases">
        <authorList>
            <consortium name="DOE Joint Genome Institute"/>
            <person name="Haridas S."/>
            <person name="Albert R."/>
            <person name="Binder M."/>
            <person name="Bloem J."/>
            <person name="Labutti K."/>
            <person name="Salamov A."/>
            <person name="Andreopoulos B."/>
            <person name="Baker S.E."/>
            <person name="Barry K."/>
            <person name="Bills G."/>
            <person name="Bluhm B.H."/>
            <person name="Cannon C."/>
            <person name="Castanera R."/>
            <person name="Culley D.E."/>
            <person name="Daum C."/>
            <person name="Ezra D."/>
            <person name="Gonzalez J.B."/>
            <person name="Henrissat B."/>
            <person name="Kuo A."/>
            <person name="Liang C."/>
            <person name="Lipzen A."/>
            <person name="Lutzoni F."/>
            <person name="Magnuson J."/>
            <person name="Mondo S."/>
            <person name="Nolan M."/>
            <person name="Ohm R."/>
            <person name="Pangilinan J."/>
            <person name="Park H.-J.H."/>
            <person name="Ramirez L."/>
            <person name="Alfaro M."/>
            <person name="Sun H."/>
            <person name="Tritt A."/>
            <person name="Yoshinaga Y."/>
            <person name="Zwiers L.-H.L."/>
            <person name="Turgeon B.G."/>
            <person name="Goodwin S.B."/>
            <person name="Spatafora J.W."/>
            <person name="Crous P.W."/>
            <person name="Grigoriev I.V."/>
        </authorList>
    </citation>
    <scope>NUCLEOTIDE SEQUENCE [LARGE SCALE GENOMIC DNA]</scope>
    <source>
        <strain evidence="7 8">CBS 611.86</strain>
    </source>
</reference>
<dbReference type="PANTHER" id="PTHR47660">
    <property type="entry name" value="TRANSCRIPTION FACTOR WITH C2H2 AND ZN(2)-CYS(6) DNA BINDING DOMAIN (EUROFUNG)-RELATED-RELATED"/>
    <property type="match status" value="1"/>
</dbReference>
<dbReference type="AlphaFoldDB" id="A0A7C8MBS2"/>
<name>A0A7C8MBS2_9PLEO</name>
<dbReference type="Gene3D" id="4.10.240.10">
    <property type="entry name" value="Zn(2)-C6 fungal-type DNA-binding domain"/>
    <property type="match status" value="1"/>
</dbReference>
<dbReference type="PANTHER" id="PTHR47660:SF3">
    <property type="entry name" value="FINGER DOMAIN PROTEIN, PUTATIVE (AFU_ORTHOLOGUE AFUA_4G03310)-RELATED"/>
    <property type="match status" value="1"/>
</dbReference>
<sequence length="435" mass="48518">MAATPRQKACNGCAGTKRRCDKQLPECQRCLDRDVDCVYPQPKRRRRDTIARETQPGDMVALQNHPDVHGFESSLDFADWGSMPAPDFDMSLSDIIMPYIPTPAPANEGLPSAEGGLAINNVTSTPSPWFLQNDTWVMAHLEEEPVCMTEIELDNYIGAVSAMLQSWVTHGHNGFIHQRLYERGMPGCVQDAFTTLAAYTNRTPAVKDTILQIADERATALARQTAPTAAGALGILAHVSRVQAMFVYVFIRLFDGSVRIRASAERQIPTLRQWVVQMREAGQRCEAADDDYLCSGQHTVMLQWPGSSSFNTDYEATSRLWKLWLLTESVRRTHVLIDGVMNTYETLTKGWAECKGVVMLTARRGLWDADSAEKWFGLSSAKAPLLVPAMQASRCISQYAADEVDDFVRQFWGFLVGRDKIQSWVDRGDGSVCVV</sequence>
<dbReference type="Pfam" id="PF00172">
    <property type="entry name" value="Zn_clus"/>
    <property type="match status" value="1"/>
</dbReference>
<organism evidence="7 8">
    <name type="scientific">Massariosphaeria phaeospora</name>
    <dbReference type="NCBI Taxonomy" id="100035"/>
    <lineage>
        <taxon>Eukaryota</taxon>
        <taxon>Fungi</taxon>
        <taxon>Dikarya</taxon>
        <taxon>Ascomycota</taxon>
        <taxon>Pezizomycotina</taxon>
        <taxon>Dothideomycetes</taxon>
        <taxon>Pleosporomycetidae</taxon>
        <taxon>Pleosporales</taxon>
        <taxon>Pleosporales incertae sedis</taxon>
        <taxon>Massariosphaeria</taxon>
    </lineage>
</organism>
<protein>
    <recommendedName>
        <fullName evidence="6">Zn(2)-C6 fungal-type domain-containing protein</fullName>
    </recommendedName>
</protein>
<comment type="caution">
    <text evidence="7">The sequence shown here is derived from an EMBL/GenBank/DDBJ whole genome shotgun (WGS) entry which is preliminary data.</text>
</comment>
<dbReference type="PROSITE" id="PS00463">
    <property type="entry name" value="ZN2_CY6_FUNGAL_1"/>
    <property type="match status" value="1"/>
</dbReference>
<keyword evidence="8" id="KW-1185">Reference proteome</keyword>
<dbReference type="EMBL" id="JAADJZ010000006">
    <property type="protein sequence ID" value="KAF2874256.1"/>
    <property type="molecule type" value="Genomic_DNA"/>
</dbReference>
<dbReference type="GO" id="GO:0008270">
    <property type="term" value="F:zinc ion binding"/>
    <property type="evidence" value="ECO:0007669"/>
    <property type="project" value="InterPro"/>
</dbReference>
<evidence type="ECO:0000256" key="5">
    <source>
        <dbReference type="ARBA" id="ARBA00023242"/>
    </source>
</evidence>
<keyword evidence="3" id="KW-0805">Transcription regulation</keyword>
<keyword evidence="4" id="KW-0804">Transcription</keyword>
<dbReference type="OrthoDB" id="5355161at2759"/>
<dbReference type="GO" id="GO:0000981">
    <property type="term" value="F:DNA-binding transcription factor activity, RNA polymerase II-specific"/>
    <property type="evidence" value="ECO:0007669"/>
    <property type="project" value="InterPro"/>
</dbReference>
<keyword evidence="5" id="KW-0539">Nucleus</keyword>
<feature type="domain" description="Zn(2)-C6 fungal-type" evidence="6">
    <location>
        <begin position="9"/>
        <end position="39"/>
    </location>
</feature>
<evidence type="ECO:0000256" key="1">
    <source>
        <dbReference type="ARBA" id="ARBA00022723"/>
    </source>
</evidence>
<evidence type="ECO:0000256" key="4">
    <source>
        <dbReference type="ARBA" id="ARBA00023163"/>
    </source>
</evidence>
<dbReference type="Proteomes" id="UP000481861">
    <property type="component" value="Unassembled WGS sequence"/>
</dbReference>
<dbReference type="SMART" id="SM00066">
    <property type="entry name" value="GAL4"/>
    <property type="match status" value="1"/>
</dbReference>
<evidence type="ECO:0000259" key="6">
    <source>
        <dbReference type="PROSITE" id="PS50048"/>
    </source>
</evidence>
<keyword evidence="1" id="KW-0479">Metal-binding</keyword>
<dbReference type="PROSITE" id="PS50048">
    <property type="entry name" value="ZN2_CY6_FUNGAL_2"/>
    <property type="match status" value="1"/>
</dbReference>
<dbReference type="SUPFAM" id="SSF57701">
    <property type="entry name" value="Zn2/Cys6 DNA-binding domain"/>
    <property type="match status" value="1"/>
</dbReference>
<dbReference type="InterPro" id="IPR001138">
    <property type="entry name" value="Zn2Cys6_DnaBD"/>
</dbReference>
<evidence type="ECO:0000313" key="8">
    <source>
        <dbReference type="Proteomes" id="UP000481861"/>
    </source>
</evidence>
<dbReference type="CDD" id="cd00067">
    <property type="entry name" value="GAL4"/>
    <property type="match status" value="1"/>
</dbReference>
<accession>A0A7C8MBS2</accession>
<evidence type="ECO:0000256" key="2">
    <source>
        <dbReference type="ARBA" id="ARBA00022833"/>
    </source>
</evidence>
<evidence type="ECO:0000313" key="7">
    <source>
        <dbReference type="EMBL" id="KAF2874256.1"/>
    </source>
</evidence>
<proteinExistence type="predicted"/>
<evidence type="ECO:0000256" key="3">
    <source>
        <dbReference type="ARBA" id="ARBA00023015"/>
    </source>
</evidence>
<dbReference type="InterPro" id="IPR036864">
    <property type="entry name" value="Zn2-C6_fun-type_DNA-bd_sf"/>
</dbReference>
<keyword evidence="2" id="KW-0862">Zinc</keyword>
<gene>
    <name evidence="7" type="ORF">BDV95DRAFT_604444</name>
</gene>